<evidence type="ECO:0000313" key="1">
    <source>
        <dbReference type="EMBL" id="KAK2658999.1"/>
    </source>
</evidence>
<dbReference type="AlphaFoldDB" id="A0AAD9XGF3"/>
<keyword evidence="2" id="KW-1185">Reference proteome</keyword>
<dbReference type="Proteomes" id="UP001280121">
    <property type="component" value="Unassembled WGS sequence"/>
</dbReference>
<dbReference type="InterPro" id="IPR036691">
    <property type="entry name" value="Endo/exonu/phosph_ase_sf"/>
</dbReference>
<reference evidence="1" key="1">
    <citation type="journal article" date="2023" name="Plant J.">
        <title>Genome sequences and population genomics provide insights into the demographic history, inbreeding, and mutation load of two 'living fossil' tree species of Dipteronia.</title>
        <authorList>
            <person name="Feng Y."/>
            <person name="Comes H.P."/>
            <person name="Chen J."/>
            <person name="Zhu S."/>
            <person name="Lu R."/>
            <person name="Zhang X."/>
            <person name="Li P."/>
            <person name="Qiu J."/>
            <person name="Olsen K.M."/>
            <person name="Qiu Y."/>
        </authorList>
    </citation>
    <scope>NUCLEOTIDE SEQUENCE</scope>
    <source>
        <strain evidence="1">KIB01</strain>
    </source>
</reference>
<protein>
    <recommendedName>
        <fullName evidence="3">Reverse transcriptase</fullName>
    </recommendedName>
</protein>
<evidence type="ECO:0000313" key="2">
    <source>
        <dbReference type="Proteomes" id="UP001280121"/>
    </source>
</evidence>
<organism evidence="1 2">
    <name type="scientific">Dipteronia dyeriana</name>
    <dbReference type="NCBI Taxonomy" id="168575"/>
    <lineage>
        <taxon>Eukaryota</taxon>
        <taxon>Viridiplantae</taxon>
        <taxon>Streptophyta</taxon>
        <taxon>Embryophyta</taxon>
        <taxon>Tracheophyta</taxon>
        <taxon>Spermatophyta</taxon>
        <taxon>Magnoliopsida</taxon>
        <taxon>eudicotyledons</taxon>
        <taxon>Gunneridae</taxon>
        <taxon>Pentapetalae</taxon>
        <taxon>rosids</taxon>
        <taxon>malvids</taxon>
        <taxon>Sapindales</taxon>
        <taxon>Sapindaceae</taxon>
        <taxon>Hippocastanoideae</taxon>
        <taxon>Acereae</taxon>
        <taxon>Dipteronia</taxon>
    </lineage>
</organism>
<dbReference type="SUPFAM" id="SSF56219">
    <property type="entry name" value="DNase I-like"/>
    <property type="match status" value="1"/>
</dbReference>
<dbReference type="PANTHER" id="PTHR33710:SF77">
    <property type="entry name" value="DNASE I-LIKE SUPERFAMILY PROTEIN"/>
    <property type="match status" value="1"/>
</dbReference>
<name>A0AAD9XGF3_9ROSI</name>
<dbReference type="PANTHER" id="PTHR33710">
    <property type="entry name" value="BNAC02G09200D PROTEIN"/>
    <property type="match status" value="1"/>
</dbReference>
<gene>
    <name evidence="1" type="ORF">Ddye_005532</name>
</gene>
<evidence type="ECO:0008006" key="3">
    <source>
        <dbReference type="Google" id="ProtNLM"/>
    </source>
</evidence>
<comment type="caution">
    <text evidence="1">The sequence shown here is derived from an EMBL/GenBank/DDBJ whole genome shotgun (WGS) entry which is preliminary data.</text>
</comment>
<sequence>MQSNNNEKETKVDVDSMATRIEDSKNWVLEESIDGVTPSSVSAVVNEEEPFAILRFSLEIYRFLRVSGASPKETFVDFDASLAGICTLPWVCMGDFNKILGDEEKLGGANKCWIAMAEFREMIEKCNHEDLGFVRPKFTWSNKRDGSVNIMERLYREEDLRSNLPQKREALKKACNVDKPAPGNLSIKWNLNEVLETEMINWSQPPGFRMGVTKACLKVLNERASIADKNRTIISLISNIQNPKSSKLISDNVFVVFECLHKLKRRKMKRSSMAIKLDMSIVYDKVEWDFLKGMMQNLGFSGKWIDLIMNCVTSMTYSFRTNGDVCCVIKPSRGLR</sequence>
<proteinExistence type="predicted"/>
<accession>A0AAD9XGF3</accession>
<dbReference type="EMBL" id="JANJYI010000002">
    <property type="protein sequence ID" value="KAK2658999.1"/>
    <property type="molecule type" value="Genomic_DNA"/>
</dbReference>